<protein>
    <submittedName>
        <fullName evidence="1">GrpB family protein</fullName>
    </submittedName>
</protein>
<dbReference type="InterPro" id="IPR007344">
    <property type="entry name" value="GrpB/CoaE"/>
</dbReference>
<dbReference type="RefSeq" id="WP_160920398.1">
    <property type="nucleotide sequence ID" value="NZ_WMEY01000005.1"/>
</dbReference>
<name>A0A845F2Y6_9BACL</name>
<dbReference type="SUPFAM" id="SSF81301">
    <property type="entry name" value="Nucleotidyltransferase"/>
    <property type="match status" value="1"/>
</dbReference>
<proteinExistence type="predicted"/>
<dbReference type="PANTHER" id="PTHR34822">
    <property type="entry name" value="GRPB DOMAIN PROTEIN (AFU_ORTHOLOGUE AFUA_1G01530)"/>
    <property type="match status" value="1"/>
</dbReference>
<dbReference type="AlphaFoldDB" id="A0A845F2Y6"/>
<dbReference type="EMBL" id="WMEY01000005">
    <property type="protein sequence ID" value="MYL65017.1"/>
    <property type="molecule type" value="Genomic_DNA"/>
</dbReference>
<dbReference type="Pfam" id="PF04229">
    <property type="entry name" value="GrpB"/>
    <property type="match status" value="1"/>
</dbReference>
<evidence type="ECO:0000313" key="1">
    <source>
        <dbReference type="EMBL" id="MYL65017.1"/>
    </source>
</evidence>
<gene>
    <name evidence="1" type="ORF">GLW07_16790</name>
</gene>
<dbReference type="Proteomes" id="UP000447833">
    <property type="component" value="Unassembled WGS sequence"/>
</dbReference>
<sequence length="174" mass="20572">MRKVEVQEFKEIWRELFLLEARKIEQVFRDNMIEIHHIGSTAVEGLKAKPVIDLLPVVNDLTLVDHYNEQMETLGYEAMGENGLPGRRFFRKGGDQRSHHVHLYEKGHPDIDRHLAFRDYLSAHNEDRMRYGEKKAELAKRFPYEMEAYIEGKNPIVEEIEAKALDWYKSRGYV</sequence>
<dbReference type="Gene3D" id="3.30.460.10">
    <property type="entry name" value="Beta Polymerase, domain 2"/>
    <property type="match status" value="1"/>
</dbReference>
<dbReference type="InterPro" id="IPR043519">
    <property type="entry name" value="NT_sf"/>
</dbReference>
<reference evidence="1 2" key="1">
    <citation type="submission" date="2019-11" db="EMBL/GenBank/DDBJ databases">
        <title>Genome sequences of 17 halophilic strains isolated from different environments.</title>
        <authorList>
            <person name="Furrow R.E."/>
        </authorList>
    </citation>
    <scope>NUCLEOTIDE SEQUENCE [LARGE SCALE GENOMIC DNA]</scope>
    <source>
        <strain evidence="1 2">22506_14_FS</strain>
    </source>
</reference>
<accession>A0A845F2Y6</accession>
<organism evidence="1 2">
    <name type="scientific">Guptibacillus hwajinpoensis</name>
    <dbReference type="NCBI Taxonomy" id="208199"/>
    <lineage>
        <taxon>Bacteria</taxon>
        <taxon>Bacillati</taxon>
        <taxon>Bacillota</taxon>
        <taxon>Bacilli</taxon>
        <taxon>Bacillales</taxon>
        <taxon>Guptibacillaceae</taxon>
        <taxon>Guptibacillus</taxon>
    </lineage>
</organism>
<dbReference type="PANTHER" id="PTHR34822:SF1">
    <property type="entry name" value="GRPB FAMILY PROTEIN"/>
    <property type="match status" value="1"/>
</dbReference>
<comment type="caution">
    <text evidence="1">The sequence shown here is derived from an EMBL/GenBank/DDBJ whole genome shotgun (WGS) entry which is preliminary data.</text>
</comment>
<evidence type="ECO:0000313" key="2">
    <source>
        <dbReference type="Proteomes" id="UP000447833"/>
    </source>
</evidence>